<feature type="region of interest" description="Disordered" evidence="1">
    <location>
        <begin position="483"/>
        <end position="502"/>
    </location>
</feature>
<dbReference type="Pfam" id="PF07364">
    <property type="entry name" value="DUF1485"/>
    <property type="match status" value="1"/>
</dbReference>
<dbReference type="KEGG" id="gcr:GcLGCM259_1112"/>
<dbReference type="RefSeq" id="WP_138178144.1">
    <property type="nucleotide sequence ID" value="NZ_CP034412.1"/>
</dbReference>
<dbReference type="Pfam" id="PF07171">
    <property type="entry name" value="MlrC_C"/>
    <property type="match status" value="1"/>
</dbReference>
<dbReference type="InterPro" id="IPR009197">
    <property type="entry name" value="MlrC"/>
</dbReference>
<feature type="domain" description="Microcystin LR degradation protein MlrC N-terminal" evidence="3">
    <location>
        <begin position="3"/>
        <end position="287"/>
    </location>
</feature>
<name>A0A5B7WRU2_9MICC</name>
<organism evidence="4 5">
    <name type="scientific">Glutamicibacter creatinolyticus</name>
    <dbReference type="NCBI Taxonomy" id="162496"/>
    <lineage>
        <taxon>Bacteria</taxon>
        <taxon>Bacillati</taxon>
        <taxon>Actinomycetota</taxon>
        <taxon>Actinomycetes</taxon>
        <taxon>Micrococcales</taxon>
        <taxon>Micrococcaceae</taxon>
        <taxon>Glutamicibacter</taxon>
    </lineage>
</organism>
<sequence length="502" mass="53704">MKRIIIAGFLHETNTFARSVADWANFENGEGFPRMHRGGEVLELRKVNVPIGGFISAANDDWSLLPVIWCAASPSGPVTNTAYERIVRLITDACEESRPDGVYLDLHGAMVTEKYNDGDGELIRRVRAVVGPNIPIVVSLDLHANISDGMLNHADAMVAYRTYPHIDMAETGIAAARLLGRCLAGERLVMARERIDFLIPTISGSTMSTPARDIFSALCASEGESVLSVAMAFPATDVPDCQPCVFGYGSDETLLKARIHELAETIRNLEADFALRALPTAEALDAAEAAVAAGRAPVVIADTQDNPGAGGDGNTNGLLAELLLRDVPKSAVCSIFDPHVVATAIEAGENETVTIKLKGSQIEGDPEIEGIFTVERITAGFVRFEGPMMNGNELSVGPSVLLRKGNIRIIVNSHKAQTMDRNQFRAPGVEPETQNILVVKSSVHFRGDFEDIAGQVIVALSPGPFPADPAKLPWKNLKNGVRLGPKGPAFASSTGAGRNQKP</sequence>
<dbReference type="InterPro" id="IPR015995">
    <property type="entry name" value="MlrC_N"/>
</dbReference>
<dbReference type="Proteomes" id="UP000307000">
    <property type="component" value="Chromosome"/>
</dbReference>
<evidence type="ECO:0000313" key="4">
    <source>
        <dbReference type="EMBL" id="QCY46856.1"/>
    </source>
</evidence>
<dbReference type="InterPro" id="IPR010799">
    <property type="entry name" value="MlrC_C"/>
</dbReference>
<feature type="domain" description="Microcystin LR degradation protein MlrC C-terminal" evidence="2">
    <location>
        <begin position="300"/>
        <end position="476"/>
    </location>
</feature>
<evidence type="ECO:0000259" key="2">
    <source>
        <dbReference type="Pfam" id="PF07171"/>
    </source>
</evidence>
<evidence type="ECO:0000259" key="3">
    <source>
        <dbReference type="Pfam" id="PF07364"/>
    </source>
</evidence>
<dbReference type="PIRSF" id="PIRSF012702">
    <property type="entry name" value="UCP012702"/>
    <property type="match status" value="1"/>
</dbReference>
<accession>A0A5B7WRU2</accession>
<evidence type="ECO:0000313" key="5">
    <source>
        <dbReference type="Proteomes" id="UP000307000"/>
    </source>
</evidence>
<evidence type="ECO:0000256" key="1">
    <source>
        <dbReference type="SAM" id="MobiDB-lite"/>
    </source>
</evidence>
<proteinExistence type="predicted"/>
<gene>
    <name evidence="4" type="ORF">GcLGCM259_1112</name>
</gene>
<protein>
    <submittedName>
        <fullName evidence="4">Microcystin degradation protein MlrC</fullName>
    </submittedName>
</protein>
<dbReference type="EMBL" id="CP034412">
    <property type="protein sequence ID" value="QCY46856.1"/>
    <property type="molecule type" value="Genomic_DNA"/>
</dbReference>
<keyword evidence="5" id="KW-1185">Reference proteome</keyword>
<reference evidence="4 5" key="1">
    <citation type="submission" date="2018-12" db="EMBL/GenBank/DDBJ databases">
        <title>Complete Genome Sequence of Glutamicibacter creatinolyticus strain LGCM259,isolated from an abscess of a 12-year-old mare in Italy.</title>
        <authorList>
            <person name="Santos R.G."/>
            <person name="Silva A.L."/>
            <person name="Seyffert N."/>
            <person name="Castro T.L.P."/>
            <person name="Attili A.R."/>
            <person name="Rifici C."/>
            <person name="Mazzullo G."/>
            <person name="Brenig B."/>
            <person name="Venanzi F."/>
            <person name="Azevedo V."/>
        </authorList>
    </citation>
    <scope>NUCLEOTIDE SEQUENCE [LARGE SCALE GENOMIC DNA]</scope>
    <source>
        <strain evidence="4 5">LGCM 259</strain>
    </source>
</reference>
<dbReference type="AlphaFoldDB" id="A0A5B7WRU2"/>
<feature type="compositionally biased region" description="Polar residues" evidence="1">
    <location>
        <begin position="491"/>
        <end position="502"/>
    </location>
</feature>